<sequence length="366" mass="38534">MTADAVGGVWPYALDLAAALARRHDVETTLAVLGPLPDEDQRWSAGLVPGLRLVETALPLDWLAGRPEEVEAAGRRIAALAVETGAGIVQLNTPALAAGTAFPVPTVAVHHSCVATWWAGVRTGPLPDDFGWRAGLVRRGLHAADAVVAPSRAFARATRAVHRLPTLPAAVWNGRAAPPEPEADGEPAEFVFSAGRLWDEGKNVQALDNATARLGVRLLLAGPLTGPNGARVAPRHALCLGTLSGDAMRDCLVHRPVFASTALFEPFGLAVLEAAQAGCALVLSDIPTFRELWADAADFVPPRDEAAIAAALGRVLRDCGLRHHLGEAARRRAARYTIAAMADRMASLYRGLAATAARRPAREAAE</sequence>
<dbReference type="InterPro" id="IPR028098">
    <property type="entry name" value="Glyco_trans_4-like_N"/>
</dbReference>
<dbReference type="PANTHER" id="PTHR12526">
    <property type="entry name" value="GLYCOSYLTRANSFERASE"/>
    <property type="match status" value="1"/>
</dbReference>
<dbReference type="CDD" id="cd03801">
    <property type="entry name" value="GT4_PimA-like"/>
    <property type="match status" value="1"/>
</dbReference>
<protein>
    <submittedName>
        <fullName evidence="3">Glycosyltransferase family 4 protein</fullName>
    </submittedName>
</protein>
<dbReference type="EMBL" id="JAEKLZ010000458">
    <property type="protein sequence ID" value="MBW8728834.1"/>
    <property type="molecule type" value="Genomic_DNA"/>
</dbReference>
<dbReference type="InterPro" id="IPR001296">
    <property type="entry name" value="Glyco_trans_1"/>
</dbReference>
<dbReference type="Pfam" id="PF00534">
    <property type="entry name" value="Glycos_transf_1"/>
    <property type="match status" value="1"/>
</dbReference>
<dbReference type="Proteomes" id="UP000700706">
    <property type="component" value="Unassembled WGS sequence"/>
</dbReference>
<name>A0A952FUH0_9PROT</name>
<dbReference type="AlphaFoldDB" id="A0A952FUH0"/>
<feature type="domain" description="Glycosyl transferase family 1" evidence="1">
    <location>
        <begin position="234"/>
        <end position="332"/>
    </location>
</feature>
<dbReference type="SUPFAM" id="SSF53756">
    <property type="entry name" value="UDP-Glycosyltransferase/glycogen phosphorylase"/>
    <property type="match status" value="1"/>
</dbReference>
<evidence type="ECO:0000313" key="4">
    <source>
        <dbReference type="Proteomes" id="UP000700706"/>
    </source>
</evidence>
<accession>A0A952FUH0</accession>
<evidence type="ECO:0000259" key="1">
    <source>
        <dbReference type="Pfam" id="PF00534"/>
    </source>
</evidence>
<dbReference type="Gene3D" id="3.40.50.2000">
    <property type="entry name" value="Glycogen Phosphorylase B"/>
    <property type="match status" value="2"/>
</dbReference>
<evidence type="ECO:0000313" key="3">
    <source>
        <dbReference type="EMBL" id="MBW8728834.1"/>
    </source>
</evidence>
<evidence type="ECO:0000259" key="2">
    <source>
        <dbReference type="Pfam" id="PF13439"/>
    </source>
</evidence>
<feature type="domain" description="Glycosyltransferase subfamily 4-like N-terminal" evidence="2">
    <location>
        <begin position="6"/>
        <end position="168"/>
    </location>
</feature>
<dbReference type="Pfam" id="PF13439">
    <property type="entry name" value="Glyco_transf_4"/>
    <property type="match status" value="1"/>
</dbReference>
<proteinExistence type="predicted"/>
<gene>
    <name evidence="3" type="ORF">JF625_27260</name>
</gene>
<reference evidence="3" key="1">
    <citation type="submission" date="2020-06" db="EMBL/GenBank/DDBJ databases">
        <title>Stable isotope informed genome-resolved metagenomics uncovers potential trophic interactions in rhizosphere soil.</title>
        <authorList>
            <person name="Starr E.P."/>
            <person name="Shi S."/>
            <person name="Blazewicz S.J."/>
            <person name="Koch B.J."/>
            <person name="Probst A.J."/>
            <person name="Hungate B.A."/>
            <person name="Pett-Ridge J."/>
            <person name="Firestone M.K."/>
            <person name="Banfield J.F."/>
        </authorList>
    </citation>
    <scope>NUCLEOTIDE SEQUENCE</scope>
    <source>
        <strain evidence="3">YM_69_17</strain>
    </source>
</reference>
<comment type="caution">
    <text evidence="3">The sequence shown here is derived from an EMBL/GenBank/DDBJ whole genome shotgun (WGS) entry which is preliminary data.</text>
</comment>
<dbReference type="GO" id="GO:0016757">
    <property type="term" value="F:glycosyltransferase activity"/>
    <property type="evidence" value="ECO:0007669"/>
    <property type="project" value="InterPro"/>
</dbReference>
<dbReference type="PANTHER" id="PTHR12526:SF635">
    <property type="entry name" value="GLYCOSYL TRANSFERASE GROUP 1"/>
    <property type="match status" value="1"/>
</dbReference>
<organism evidence="3 4">
    <name type="scientific">Inquilinus limosus</name>
    <dbReference type="NCBI Taxonomy" id="171674"/>
    <lineage>
        <taxon>Bacteria</taxon>
        <taxon>Pseudomonadati</taxon>
        <taxon>Pseudomonadota</taxon>
        <taxon>Alphaproteobacteria</taxon>
        <taxon>Rhodospirillales</taxon>
        <taxon>Rhodospirillaceae</taxon>
        <taxon>Inquilinus</taxon>
    </lineage>
</organism>